<feature type="compositionally biased region" description="Low complexity" evidence="2">
    <location>
        <begin position="830"/>
        <end position="840"/>
    </location>
</feature>
<dbReference type="InterPro" id="IPR013103">
    <property type="entry name" value="RVT_2"/>
</dbReference>
<keyword evidence="4" id="KW-0808">Transferase</keyword>
<feature type="compositionally biased region" description="Polar residues" evidence="2">
    <location>
        <begin position="844"/>
        <end position="871"/>
    </location>
</feature>
<evidence type="ECO:0000313" key="5">
    <source>
        <dbReference type="Proteomes" id="UP000215914"/>
    </source>
</evidence>
<dbReference type="Pfam" id="PF07727">
    <property type="entry name" value="RVT_2"/>
    <property type="match status" value="1"/>
</dbReference>
<feature type="domain" description="Integrase catalytic" evidence="3">
    <location>
        <begin position="546"/>
        <end position="721"/>
    </location>
</feature>
<keyword evidence="5" id="KW-1185">Reference proteome</keyword>
<dbReference type="InterPro" id="IPR054722">
    <property type="entry name" value="PolX-like_BBD"/>
</dbReference>
<dbReference type="PANTHER" id="PTHR11439:SF508">
    <property type="entry name" value="RNA-DIRECTED DNA POLYMERASE"/>
    <property type="match status" value="1"/>
</dbReference>
<dbReference type="EC" id="2.7.7.49" evidence="4"/>
<dbReference type="PANTHER" id="PTHR11439">
    <property type="entry name" value="GAG-POL-RELATED RETROTRANSPOSON"/>
    <property type="match status" value="1"/>
</dbReference>
<feature type="compositionally biased region" description="Low complexity" evidence="2">
    <location>
        <begin position="297"/>
        <end position="318"/>
    </location>
</feature>
<keyword evidence="1" id="KW-0378">Hydrolase</keyword>
<dbReference type="InterPro" id="IPR012337">
    <property type="entry name" value="RNaseH-like_sf"/>
</dbReference>
<dbReference type="SUPFAM" id="SSF56672">
    <property type="entry name" value="DNA/RNA polymerases"/>
    <property type="match status" value="1"/>
</dbReference>
<feature type="compositionally biased region" description="Polar residues" evidence="2">
    <location>
        <begin position="881"/>
        <end position="890"/>
    </location>
</feature>
<keyword evidence="1" id="KW-0645">Protease</keyword>
<sequence>MGDTSTSATMISKLDIGDPLYLHPSDSSTLTIVSIKLKGTENYPVWSNAMRLALEAKNKYGFIDGKCIKPKDDQVLANQWERCNSVVITWLLNSISEELFLGQVFSKLASEVWTDLKESFDKVDGSVVYDLYKRINGISQNGSTVAEYYNRLTTMWKQFDAMVQLPTCSCQAAKDYNDFSTLIKLMQFLMGLDDIYQPVRTNLLTREPFPSVKVAFSIVSREESHRLASNGSKGQNVSFVTKSNQSFDSRKKNTRGPNPNLKCSHCNMLGHTVDRCYEVIGYPPGFRKRSGGQSYRSNVSNNNNKSNSTVGSSNSVGTAMPFTSEQISKLLSLVGESSGGEQAKSNMGGESSVTCSFATGFVSCSSSAMFEFEYNWIVDSGANQHMVKSDKGMFDWVDVSDYNLKVSHPNGTNVKVCKIGKIKLVNNVILEDVFYVPGYSVNLLSVFKLAKDNKIGVLFDENHCLLQDLRSKKVLVTGSQDNGLYFVGKHGNSVNVCLNSVFKSSLWHSRLGHPSDQVLAVLKGCLDIKTVDHGPCEVCHKAKQVRVPFPLSDHKTKEIGDLVHLDVWGPYRVSSNEGFKYFLTVVDDYSRTVWCYLLKNKMEVFENITDFYELLLTQFKKRVKIFRSDNGTEFVNNRMSSFIRSKGVLHQTTCAYTPQQNGVVERKHRHLLNIARALMFQGGLPLSFWSDCVLTAVYLINRLPSSVLLGKSPYEIVFGFKPSLMHLRNFGCLCFSTVLNESDKFTYHADKCVLIGYSNVKKGYKLWSLDNKKVLFSRDVKFYEDVYPFKNKHVGNSDFIDKTLNHITFFDCYDTETPEVSQMPDDEEGNNGSHGSSSDDQQPLGPSTSTITSIADQPQQVPTGYEGSSETGFYGEAEDSGTPSDETNLSEGAGLGLRKSTRTSVVPKRFEDYVLSGNAKYSIDKTVNYACLSKENFSFVSLLNKTLEPTCYDEAAKDPRWVEAMNKEMEALFRNNTWTLVDLPPGRKPIGCKWVYKVKYKSSGEIERFKARLVAKGFNQREGLDFGETFSPVVKMVTVRCIIALAVQNDWPMFQLDINNAFLYGTINEDVYMCLPKGYYSPDETRVCKLVKSLYGLKQAPRKWNEKLSSVLVDYGFVQSKCDHSMYVLSRNGVFIVLLVYVDDIVVTGNNIDEVNKIKGVLNLNFQIKDLGKLKYFLGIEVLYNKSGVCLNQRKYCLELLSEFGYLACKPIKTPIEQSYLITAKISKNQSVLKNITGFQKLVGKLIYLSLTRPDISYAVQFLSQFMHSPTDMHLQIALRLLRYLKSGPGCGLLFKKDDKLGLVGFVDSDWAKCLSTRKSVTGYCVYLGGSLVSWKSKKQSTVSRSTGEAEYRAMCSATCEIMWLLNLLREVGVNCELPVKLYCDSKAAISIAANPVFHEKTKHFEVDLHFLREKVGSGIIETVKVDSESQPADGFTKGLSVEQHKVFCEKLGMVNWFSYLNEEGMLKE</sequence>
<dbReference type="Proteomes" id="UP000215914">
    <property type="component" value="Unassembled WGS sequence"/>
</dbReference>
<feature type="region of interest" description="Disordered" evidence="2">
    <location>
        <begin position="227"/>
        <end position="261"/>
    </location>
</feature>
<feature type="region of interest" description="Disordered" evidence="2">
    <location>
        <begin position="290"/>
        <end position="318"/>
    </location>
</feature>
<evidence type="ECO:0000313" key="4">
    <source>
        <dbReference type="EMBL" id="KAF5794400.1"/>
    </source>
</evidence>
<dbReference type="Pfam" id="PF14244">
    <property type="entry name" value="Retrotran_gag_3"/>
    <property type="match status" value="1"/>
</dbReference>
<dbReference type="GO" id="GO:0004190">
    <property type="term" value="F:aspartic-type endopeptidase activity"/>
    <property type="evidence" value="ECO:0007669"/>
    <property type="project" value="UniProtKB-KW"/>
</dbReference>
<dbReference type="PROSITE" id="PS50994">
    <property type="entry name" value="INTEGRASE"/>
    <property type="match status" value="1"/>
</dbReference>
<dbReference type="Pfam" id="PF22936">
    <property type="entry name" value="Pol_BBD"/>
    <property type="match status" value="1"/>
</dbReference>
<organism evidence="4 5">
    <name type="scientific">Helianthus annuus</name>
    <name type="common">Common sunflower</name>
    <dbReference type="NCBI Taxonomy" id="4232"/>
    <lineage>
        <taxon>Eukaryota</taxon>
        <taxon>Viridiplantae</taxon>
        <taxon>Streptophyta</taxon>
        <taxon>Embryophyta</taxon>
        <taxon>Tracheophyta</taxon>
        <taxon>Spermatophyta</taxon>
        <taxon>Magnoliopsida</taxon>
        <taxon>eudicotyledons</taxon>
        <taxon>Gunneridae</taxon>
        <taxon>Pentapetalae</taxon>
        <taxon>asterids</taxon>
        <taxon>campanulids</taxon>
        <taxon>Asterales</taxon>
        <taxon>Asteraceae</taxon>
        <taxon>Asteroideae</taxon>
        <taxon>Heliantheae alliance</taxon>
        <taxon>Heliantheae</taxon>
        <taxon>Helianthus</taxon>
    </lineage>
</organism>
<dbReference type="InterPro" id="IPR001584">
    <property type="entry name" value="Integrase_cat-core"/>
</dbReference>
<name>A0A9K3ICZ9_HELAN</name>
<dbReference type="Pfam" id="PF13976">
    <property type="entry name" value="gag_pre-integrs"/>
    <property type="match status" value="1"/>
</dbReference>
<dbReference type="Gene3D" id="3.30.420.10">
    <property type="entry name" value="Ribonuclease H-like superfamily/Ribonuclease H"/>
    <property type="match status" value="1"/>
</dbReference>
<protein>
    <submittedName>
        <fullName evidence="4">RNA-directed DNA polymerase</fullName>
        <ecNumber evidence="4">2.7.7.49</ecNumber>
    </submittedName>
</protein>
<feature type="compositionally biased region" description="Polar residues" evidence="2">
    <location>
        <begin position="227"/>
        <end position="247"/>
    </location>
</feature>
<gene>
    <name evidence="4" type="ORF">HanXRQr2_Chr08g0327661</name>
</gene>
<evidence type="ECO:0000256" key="2">
    <source>
        <dbReference type="SAM" id="MobiDB-lite"/>
    </source>
</evidence>
<dbReference type="InterPro" id="IPR043502">
    <property type="entry name" value="DNA/RNA_pol_sf"/>
</dbReference>
<dbReference type="Gramene" id="mRNA:HanXRQr2_Chr08g0327661">
    <property type="protein sequence ID" value="CDS:HanXRQr2_Chr08g0327661.1"/>
    <property type="gene ID" value="HanXRQr2_Chr08g0327661"/>
</dbReference>
<dbReference type="InterPro" id="IPR029472">
    <property type="entry name" value="Copia-like_N"/>
</dbReference>
<dbReference type="InterPro" id="IPR025724">
    <property type="entry name" value="GAG-pre-integrase_dom"/>
</dbReference>
<dbReference type="InterPro" id="IPR057670">
    <property type="entry name" value="SH3_retrovirus"/>
</dbReference>
<dbReference type="CDD" id="cd09272">
    <property type="entry name" value="RNase_HI_RT_Ty1"/>
    <property type="match status" value="1"/>
</dbReference>
<dbReference type="SUPFAM" id="SSF53098">
    <property type="entry name" value="Ribonuclease H-like"/>
    <property type="match status" value="1"/>
</dbReference>
<feature type="region of interest" description="Disordered" evidence="2">
    <location>
        <begin position="818"/>
        <end position="901"/>
    </location>
</feature>
<reference evidence="4" key="1">
    <citation type="journal article" date="2017" name="Nature">
        <title>The sunflower genome provides insights into oil metabolism, flowering and Asterid evolution.</title>
        <authorList>
            <person name="Badouin H."/>
            <person name="Gouzy J."/>
            <person name="Grassa C.J."/>
            <person name="Murat F."/>
            <person name="Staton S.E."/>
            <person name="Cottret L."/>
            <person name="Lelandais-Briere C."/>
            <person name="Owens G.L."/>
            <person name="Carrere S."/>
            <person name="Mayjonade B."/>
            <person name="Legrand L."/>
            <person name="Gill N."/>
            <person name="Kane N.C."/>
            <person name="Bowers J.E."/>
            <person name="Hubner S."/>
            <person name="Bellec A."/>
            <person name="Berard A."/>
            <person name="Berges H."/>
            <person name="Blanchet N."/>
            <person name="Boniface M.C."/>
            <person name="Brunel D."/>
            <person name="Catrice O."/>
            <person name="Chaidir N."/>
            <person name="Claudel C."/>
            <person name="Donnadieu C."/>
            <person name="Faraut T."/>
            <person name="Fievet G."/>
            <person name="Helmstetter N."/>
            <person name="King M."/>
            <person name="Knapp S.J."/>
            <person name="Lai Z."/>
            <person name="Le Paslier M.C."/>
            <person name="Lippi Y."/>
            <person name="Lorenzon L."/>
            <person name="Mandel J.R."/>
            <person name="Marage G."/>
            <person name="Marchand G."/>
            <person name="Marquand E."/>
            <person name="Bret-Mestries E."/>
            <person name="Morien E."/>
            <person name="Nambeesan S."/>
            <person name="Nguyen T."/>
            <person name="Pegot-Espagnet P."/>
            <person name="Pouilly N."/>
            <person name="Raftis F."/>
            <person name="Sallet E."/>
            <person name="Schiex T."/>
            <person name="Thomas J."/>
            <person name="Vandecasteele C."/>
            <person name="Vares D."/>
            <person name="Vear F."/>
            <person name="Vautrin S."/>
            <person name="Crespi M."/>
            <person name="Mangin B."/>
            <person name="Burke J.M."/>
            <person name="Salse J."/>
            <person name="Munos S."/>
            <person name="Vincourt P."/>
            <person name="Rieseberg L.H."/>
            <person name="Langlade N.B."/>
        </authorList>
    </citation>
    <scope>NUCLEOTIDE SEQUENCE</scope>
    <source>
        <tissue evidence="4">Leaves</tissue>
    </source>
</reference>
<evidence type="ECO:0000256" key="1">
    <source>
        <dbReference type="ARBA" id="ARBA00022750"/>
    </source>
</evidence>
<keyword evidence="4" id="KW-0548">Nucleotidyltransferase</keyword>
<dbReference type="InterPro" id="IPR036397">
    <property type="entry name" value="RNaseH_sf"/>
</dbReference>
<keyword evidence="1" id="KW-0064">Aspartyl protease</keyword>
<dbReference type="GO" id="GO:0015074">
    <property type="term" value="P:DNA integration"/>
    <property type="evidence" value="ECO:0007669"/>
    <property type="project" value="InterPro"/>
</dbReference>
<dbReference type="GO" id="GO:0003676">
    <property type="term" value="F:nucleic acid binding"/>
    <property type="evidence" value="ECO:0007669"/>
    <property type="project" value="InterPro"/>
</dbReference>
<reference evidence="4" key="2">
    <citation type="submission" date="2020-06" db="EMBL/GenBank/DDBJ databases">
        <title>Helianthus annuus Genome sequencing and assembly Release 2.</title>
        <authorList>
            <person name="Gouzy J."/>
            <person name="Langlade N."/>
            <person name="Munos S."/>
        </authorList>
    </citation>
    <scope>NUCLEOTIDE SEQUENCE</scope>
    <source>
        <tissue evidence="4">Leaves</tissue>
    </source>
</reference>
<accession>A0A9K3ICZ9</accession>
<dbReference type="Pfam" id="PF00665">
    <property type="entry name" value="rve"/>
    <property type="match status" value="1"/>
</dbReference>
<comment type="caution">
    <text evidence="4">The sequence shown here is derived from an EMBL/GenBank/DDBJ whole genome shotgun (WGS) entry which is preliminary data.</text>
</comment>
<dbReference type="EMBL" id="MNCJ02000323">
    <property type="protein sequence ID" value="KAF5794400.1"/>
    <property type="molecule type" value="Genomic_DNA"/>
</dbReference>
<dbReference type="GO" id="GO:0003964">
    <property type="term" value="F:RNA-directed DNA polymerase activity"/>
    <property type="evidence" value="ECO:0007669"/>
    <property type="project" value="UniProtKB-KW"/>
</dbReference>
<proteinExistence type="predicted"/>
<dbReference type="Pfam" id="PF25597">
    <property type="entry name" value="SH3_retrovirus"/>
    <property type="match status" value="1"/>
</dbReference>
<evidence type="ECO:0000259" key="3">
    <source>
        <dbReference type="PROSITE" id="PS50994"/>
    </source>
</evidence>
<keyword evidence="4" id="KW-0695">RNA-directed DNA polymerase</keyword>